<dbReference type="AlphaFoldDB" id="A0A914V0X7"/>
<sequence length="171" mass="18272">MTIGRETARQSRTLTGACAGHANGAAPYRSRAVGGALADSHQVCNSRADSIAGAFFVAVGRGSHDPRRDCHCLLAGLIVGVGEVARTRRFRASWDRRLYALRSTVRACFRLLLDRDGRRRCCVDVGALMVAAVGYPPTATAAAVVADNLIPRGSMDADRCARRRDPSTTSN</sequence>
<evidence type="ECO:0000313" key="1">
    <source>
        <dbReference type="Proteomes" id="UP000887566"/>
    </source>
</evidence>
<organism evidence="1 2">
    <name type="scientific">Plectus sambesii</name>
    <dbReference type="NCBI Taxonomy" id="2011161"/>
    <lineage>
        <taxon>Eukaryota</taxon>
        <taxon>Metazoa</taxon>
        <taxon>Ecdysozoa</taxon>
        <taxon>Nematoda</taxon>
        <taxon>Chromadorea</taxon>
        <taxon>Plectida</taxon>
        <taxon>Plectina</taxon>
        <taxon>Plectoidea</taxon>
        <taxon>Plectidae</taxon>
        <taxon>Plectus</taxon>
    </lineage>
</organism>
<dbReference type="WBParaSite" id="PSAMB.scaffold1431size31607.g13104.t1">
    <property type="protein sequence ID" value="PSAMB.scaffold1431size31607.g13104.t1"/>
    <property type="gene ID" value="PSAMB.scaffold1431size31607.g13104"/>
</dbReference>
<reference evidence="2" key="1">
    <citation type="submission" date="2022-11" db="UniProtKB">
        <authorList>
            <consortium name="WormBaseParasite"/>
        </authorList>
    </citation>
    <scope>IDENTIFICATION</scope>
</reference>
<name>A0A914V0X7_9BILA</name>
<evidence type="ECO:0000313" key="2">
    <source>
        <dbReference type="WBParaSite" id="PSAMB.scaffold1431size31607.g13104.t1"/>
    </source>
</evidence>
<accession>A0A914V0X7</accession>
<dbReference type="Proteomes" id="UP000887566">
    <property type="component" value="Unplaced"/>
</dbReference>
<proteinExistence type="predicted"/>
<keyword evidence="1" id="KW-1185">Reference proteome</keyword>
<protein>
    <submittedName>
        <fullName evidence="2">Uncharacterized protein</fullName>
    </submittedName>
</protein>